<feature type="region of interest" description="Disordered" evidence="2">
    <location>
        <begin position="341"/>
        <end position="360"/>
    </location>
</feature>
<evidence type="ECO:0000256" key="2">
    <source>
        <dbReference type="SAM" id="MobiDB-lite"/>
    </source>
</evidence>
<organism evidence="4 5">
    <name type="scientific">Gekko japonicus</name>
    <name type="common">Schlegel's Japanese gecko</name>
    <dbReference type="NCBI Taxonomy" id="146911"/>
    <lineage>
        <taxon>Eukaryota</taxon>
        <taxon>Metazoa</taxon>
        <taxon>Chordata</taxon>
        <taxon>Craniata</taxon>
        <taxon>Vertebrata</taxon>
        <taxon>Euteleostomi</taxon>
        <taxon>Lepidosauria</taxon>
        <taxon>Squamata</taxon>
        <taxon>Bifurcata</taxon>
        <taxon>Gekkota</taxon>
        <taxon>Gekkonidae</taxon>
        <taxon>Gekkoninae</taxon>
        <taxon>Gekko</taxon>
    </lineage>
</organism>
<feature type="region of interest" description="Disordered" evidence="2">
    <location>
        <begin position="726"/>
        <end position="766"/>
    </location>
</feature>
<reference evidence="5" key="1">
    <citation type="submission" date="2025-08" db="UniProtKB">
        <authorList>
            <consortium name="RefSeq"/>
        </authorList>
    </citation>
    <scope>IDENTIFICATION</scope>
</reference>
<proteinExistence type="inferred from homology"/>
<evidence type="ECO:0000313" key="4">
    <source>
        <dbReference type="Proteomes" id="UP000694871"/>
    </source>
</evidence>
<keyword evidence="5" id="KW-0418">Kinase</keyword>
<dbReference type="InterPro" id="IPR051511">
    <property type="entry name" value="MitoQC_Scaffold_Kinases"/>
</dbReference>
<evidence type="ECO:0000256" key="1">
    <source>
        <dbReference type="ARBA" id="ARBA00038349"/>
    </source>
</evidence>
<dbReference type="SUPFAM" id="SSF56112">
    <property type="entry name" value="Protein kinase-like (PK-like)"/>
    <property type="match status" value="1"/>
</dbReference>
<dbReference type="RefSeq" id="XP_015263921.1">
    <property type="nucleotide sequence ID" value="XM_015408435.1"/>
</dbReference>
<sequence length="1537" mass="167027">MRSSPVSNNAESGGESWLDANTNDLTVPRARPAPAPVGGGGDVLGGDGGGRAGGGGSILRRRRREGEEELAAPAAGHASPLLAHNACKRAARLELGRPPCLLPGGGGSCSLAGGEKAWGRSAHGAAGGKENRSGGLMVTLTALSTTKKADWSVVMTNSDRTSQKAKTGCREEEAQNEQCRPARKIQRPVEVKREGSKMSACGDFVEHIWKPGSCQNCFCPRHFHQLQTPPLDLGNSGRLAQDPRGIRARPEPLEDEGVTSLPYSKPTIAVKPTMINSDISEVWADGNLSADLPQVSRRTVPGKHIFMKSGEEQRAYMDTFSNHVLRKPVGQNLSSDCTSLGPCGPSSVGTSGPASKSERNMTFPVEADVQEEDTKVPGKEQLSLPYLGLYHKPTVFSDRHINSAADSPGYLSPRQRGEVLALDKAGVSNSPDLESDGGEYCSIVDCCGESLVHQTLGSTENRSAWPESERHIRKLLGQDDAISTETKSRAVDFGERGSATLESDSDVQGEKHPHNSIYNRLRSETETLAFLPGAAVKNNSPVDLSRGNDCCPLDGASDQIEGKHTENANVSAGQPLTYQGGLPQDEPIYAESTKRKKVQLGTSGTHPISNVSAYSPSKDQADSPWRERPHHLSSDREFQDSATQVAATITIMAAHTENDNRTIFLSSPDSAVGFQWPCVSPTSHSETGKTSSFVEHVEGPQESSEMSMKENGPGLQGQMGNKNVMAEGPAIPPKLSKGSPPRNEGSVTQLVTSPGAGACDSSGREDVDVVKNGTDSTIVGPPCSLLVNSISLEDPNRGLSSSSSERRHKYYNLSWSRQCRIEEEEEEEQGLSKNTKETDMENGVDGPSGHGEWGKGSAQENKTGGMSKSASFAFEFPKDKNGIDDFAPPPPPPKKQFRHFLKMNKSNSDLEKLRGDAAESHSPPFQAVHVTFTAGSTDSLHLDTTAFSNGGPSCKASLHSPTRTGKHLFPPAHVPACSSQDRPHCIPLQPPPLPQKKTVSRAVSSPDGFYWGPTSPARAAIPRSPKLNFSQSESNVCIREESPFGSNLGITHRTFSSSESLEKAFKGSPSPFPLSGKNGNVCCPRDRNLPPPRSSSQHNMAAQVPSGSSLQLHNLLSNIDNKEGVYAKLGGLYAESLRRLVAKCEDCFMREQKSELHFYENNWSLFKLTCNKPCCDSGDAIYYCATCAKDPSSTYAVKICKSQDTKMATSCCSPSVPVHFNIQQDCGHFVASVPSSMLKNASAESQCPSRAVSEQDCVVVITREVPHQTAADFVRDAVTSHKAKPELYERRVCFLLLQLCNGLEHLKEYSVIHRDLCLENLLLVHCKPSPGCKRTKEDKSLPRLIISNFLKAKQKSGPAESKVKKNQARLAPEIVSASQYKKFDEFQTGILIYELLHQPNPFEVKAQLREQEYSPDDLPPLPDLSIYSRGLQQLAHLLLEADPIKRIRITEAKRILQCLLWGPRKDLTEQTLNHQEALQDALHNWVDMKRALLMMKFAERAVDAERNIELEDWLCCQYLASADPSSLSKSLKLLQLL</sequence>
<keyword evidence="4" id="KW-1185">Reference proteome</keyword>
<dbReference type="PROSITE" id="PS00109">
    <property type="entry name" value="PROTEIN_KINASE_TYR"/>
    <property type="match status" value="1"/>
</dbReference>
<name>A0ABM1JR34_GEKJA</name>
<evidence type="ECO:0000259" key="3">
    <source>
        <dbReference type="PROSITE" id="PS50011"/>
    </source>
</evidence>
<dbReference type="Proteomes" id="UP000694871">
    <property type="component" value="Unplaced"/>
</dbReference>
<dbReference type="InterPro" id="IPR011009">
    <property type="entry name" value="Kinase-like_dom_sf"/>
</dbReference>
<dbReference type="InterPro" id="IPR008266">
    <property type="entry name" value="Tyr_kinase_AS"/>
</dbReference>
<feature type="region of interest" description="Disordered" evidence="2">
    <location>
        <begin position="594"/>
        <end position="640"/>
    </location>
</feature>
<dbReference type="GO" id="GO:0016301">
    <property type="term" value="F:kinase activity"/>
    <property type="evidence" value="ECO:0007669"/>
    <property type="project" value="UniProtKB-KW"/>
</dbReference>
<feature type="compositionally biased region" description="Polar residues" evidence="2">
    <location>
        <begin position="600"/>
        <end position="618"/>
    </location>
</feature>
<dbReference type="PANTHER" id="PTHR22972">
    <property type="entry name" value="SERINE/THREONINE PROTEIN KINASE"/>
    <property type="match status" value="1"/>
</dbReference>
<dbReference type="GeneID" id="107108051"/>
<dbReference type="PROSITE" id="PS50011">
    <property type="entry name" value="PROTEIN_KINASE_DOM"/>
    <property type="match status" value="1"/>
</dbReference>
<feature type="compositionally biased region" description="Polar residues" evidence="2">
    <location>
        <begin position="1"/>
        <end position="11"/>
    </location>
</feature>
<dbReference type="PANTHER" id="PTHR22972:SF3">
    <property type="entry name" value="INACTIVE TYROSINE-PROTEIN KINASE PRAG1"/>
    <property type="match status" value="1"/>
</dbReference>
<accession>A0ABM1JR34</accession>
<feature type="region of interest" description="Disordered" evidence="2">
    <location>
        <begin position="1"/>
        <end position="76"/>
    </location>
</feature>
<protein>
    <submittedName>
        <fullName evidence="5">Tyrosine-protein kinase SgK223</fullName>
    </submittedName>
</protein>
<dbReference type="Pfam" id="PF00069">
    <property type="entry name" value="Pkinase"/>
    <property type="match status" value="1"/>
</dbReference>
<dbReference type="InterPro" id="IPR000719">
    <property type="entry name" value="Prot_kinase_dom"/>
</dbReference>
<feature type="region of interest" description="Disordered" evidence="2">
    <location>
        <begin position="492"/>
        <end position="513"/>
    </location>
</feature>
<feature type="compositionally biased region" description="Basic and acidic residues" evidence="2">
    <location>
        <begin position="619"/>
        <end position="639"/>
    </location>
</feature>
<keyword evidence="5" id="KW-0808">Transferase</keyword>
<feature type="region of interest" description="Disordered" evidence="2">
    <location>
        <begin position="822"/>
        <end position="867"/>
    </location>
</feature>
<feature type="compositionally biased region" description="Polar residues" evidence="2">
    <location>
        <begin position="858"/>
        <end position="867"/>
    </location>
</feature>
<evidence type="ECO:0000313" key="5">
    <source>
        <dbReference type="RefSeq" id="XP_015263921.1"/>
    </source>
</evidence>
<feature type="domain" description="Protein kinase" evidence="3">
    <location>
        <begin position="1171"/>
        <end position="1460"/>
    </location>
</feature>
<feature type="compositionally biased region" description="Gly residues" evidence="2">
    <location>
        <begin position="37"/>
        <end position="57"/>
    </location>
</feature>
<gene>
    <name evidence="5" type="primary">LOC107108051</name>
</gene>
<dbReference type="Gene3D" id="1.10.510.10">
    <property type="entry name" value="Transferase(Phosphotransferase) domain 1"/>
    <property type="match status" value="1"/>
</dbReference>
<comment type="similarity">
    <text evidence="1">Belongs to the protein kinase superfamily.</text>
</comment>
<dbReference type="SMART" id="SM00220">
    <property type="entry name" value="S_TKc"/>
    <property type="match status" value="1"/>
</dbReference>